<dbReference type="AlphaFoldDB" id="A0AA96FG28"/>
<comment type="function">
    <text evidence="2 7">Hydrolysis of 6-phosphogluconolactone to 6-phosphogluconate.</text>
</comment>
<comment type="catalytic activity">
    <reaction evidence="1 7">
        <text>6-phospho-D-glucono-1,5-lactone + H2O = 6-phospho-D-gluconate + H(+)</text>
        <dbReference type="Rhea" id="RHEA:12556"/>
        <dbReference type="ChEBI" id="CHEBI:15377"/>
        <dbReference type="ChEBI" id="CHEBI:15378"/>
        <dbReference type="ChEBI" id="CHEBI:57955"/>
        <dbReference type="ChEBI" id="CHEBI:58759"/>
        <dbReference type="EC" id="3.1.1.31"/>
    </reaction>
</comment>
<dbReference type="PANTHER" id="PTHR11054">
    <property type="entry name" value="6-PHOSPHOGLUCONOLACTONASE"/>
    <property type="match status" value="1"/>
</dbReference>
<evidence type="ECO:0000256" key="6">
    <source>
        <dbReference type="ARBA" id="ARBA00020337"/>
    </source>
</evidence>
<evidence type="ECO:0000256" key="2">
    <source>
        <dbReference type="ARBA" id="ARBA00002681"/>
    </source>
</evidence>
<evidence type="ECO:0000256" key="5">
    <source>
        <dbReference type="ARBA" id="ARBA00013198"/>
    </source>
</evidence>
<dbReference type="RefSeq" id="WP_313545390.1">
    <property type="nucleotide sequence ID" value="NZ_CP134880.1"/>
</dbReference>
<dbReference type="GO" id="GO:0017057">
    <property type="term" value="F:6-phosphogluconolactonase activity"/>
    <property type="evidence" value="ECO:0007669"/>
    <property type="project" value="UniProtKB-UniRule"/>
</dbReference>
<evidence type="ECO:0000256" key="1">
    <source>
        <dbReference type="ARBA" id="ARBA00000832"/>
    </source>
</evidence>
<dbReference type="EC" id="3.1.1.31" evidence="5 7"/>
<evidence type="ECO:0000313" key="9">
    <source>
        <dbReference type="EMBL" id="WNM28822.1"/>
    </source>
</evidence>
<comment type="similarity">
    <text evidence="4 7">Belongs to the glucosamine/galactosamine-6-phosphate isomerase family. 6-phosphogluconolactonase subfamily.</text>
</comment>
<name>A0AA96FG28_9MICO</name>
<gene>
    <name evidence="7 9" type="primary">pgl</name>
    <name evidence="9" type="ORF">RN607_07395</name>
</gene>
<dbReference type="PANTHER" id="PTHR11054:SF0">
    <property type="entry name" value="6-PHOSPHOGLUCONOLACTONASE"/>
    <property type="match status" value="1"/>
</dbReference>
<dbReference type="InterPro" id="IPR039104">
    <property type="entry name" value="6PGL"/>
</dbReference>
<dbReference type="Pfam" id="PF01182">
    <property type="entry name" value="Glucosamine_iso"/>
    <property type="match status" value="1"/>
</dbReference>
<dbReference type="InterPro" id="IPR006148">
    <property type="entry name" value="Glc/Gal-6P_isomerase"/>
</dbReference>
<dbReference type="KEGG" id="dcp:RN607_07395"/>
<reference evidence="9" key="1">
    <citation type="submission" date="2023-09" db="EMBL/GenBank/DDBJ databases">
        <title>Demequina sp. a novel bacteria isolated from Capsicum annuum.</title>
        <authorList>
            <person name="Humaira Z."/>
            <person name="Lee J."/>
            <person name="Cho D."/>
        </authorList>
    </citation>
    <scope>NUCLEOTIDE SEQUENCE</scope>
    <source>
        <strain evidence="9">PMTSA13</strain>
    </source>
</reference>
<dbReference type="Proteomes" id="UP001303408">
    <property type="component" value="Chromosome"/>
</dbReference>
<dbReference type="InterPro" id="IPR037171">
    <property type="entry name" value="NagB/RpiA_transferase-like"/>
</dbReference>
<feature type="domain" description="Glucosamine/galactosamine-6-phosphate isomerase" evidence="8">
    <location>
        <begin position="2"/>
        <end position="221"/>
    </location>
</feature>
<accession>A0AA96FG28</accession>
<evidence type="ECO:0000256" key="7">
    <source>
        <dbReference type="RuleBase" id="RU365095"/>
    </source>
</evidence>
<evidence type="ECO:0000256" key="4">
    <source>
        <dbReference type="ARBA" id="ARBA00010662"/>
    </source>
</evidence>
<sequence>MPDRDAVARTTAARLLVTIQDVLAAQDVVNVVVTGGTVGIGTLAEVAASPLAGDVDWTSVHVWWGDERFVPAGDPDRNEGQAQSAMLAALPLPEENIHRMGASSEHDTAEAAAEAYRAAITAAGDPAWDVLMLGLGPDGHVASLFRGHPSYTDGGPAAYAVHNSPKPPPTRVTLSLDSIRRARRVWVIAAGAEKAASVASCVHGDETFPGAAARGTDETLWIIDAAAATAI</sequence>
<protein>
    <recommendedName>
        <fullName evidence="6 7">6-phosphogluconolactonase</fullName>
        <shortName evidence="7">6PGL</shortName>
        <ecNumber evidence="5 7">3.1.1.31</ecNumber>
    </recommendedName>
</protein>
<evidence type="ECO:0000259" key="8">
    <source>
        <dbReference type="Pfam" id="PF01182"/>
    </source>
</evidence>
<comment type="pathway">
    <text evidence="3 7">Carbohydrate degradation; pentose phosphate pathway; D-ribulose 5-phosphate from D-glucose 6-phosphate (oxidative stage): step 2/3.</text>
</comment>
<dbReference type="InterPro" id="IPR005900">
    <property type="entry name" value="6-phosphogluconolactonase_DevB"/>
</dbReference>
<dbReference type="Gene3D" id="3.40.50.1360">
    <property type="match status" value="1"/>
</dbReference>
<proteinExistence type="inferred from homology"/>
<dbReference type="SUPFAM" id="SSF100950">
    <property type="entry name" value="NagB/RpiA/CoA transferase-like"/>
    <property type="match status" value="1"/>
</dbReference>
<dbReference type="GO" id="GO:0006098">
    <property type="term" value="P:pentose-phosphate shunt"/>
    <property type="evidence" value="ECO:0007669"/>
    <property type="project" value="InterPro"/>
</dbReference>
<dbReference type="EMBL" id="CP134880">
    <property type="protein sequence ID" value="WNM28822.1"/>
    <property type="molecule type" value="Genomic_DNA"/>
</dbReference>
<keyword evidence="7 9" id="KW-0378">Hydrolase</keyword>
<evidence type="ECO:0000256" key="3">
    <source>
        <dbReference type="ARBA" id="ARBA00004961"/>
    </source>
</evidence>
<dbReference type="GO" id="GO:0005975">
    <property type="term" value="P:carbohydrate metabolic process"/>
    <property type="evidence" value="ECO:0007669"/>
    <property type="project" value="UniProtKB-UniRule"/>
</dbReference>
<dbReference type="NCBIfam" id="TIGR01198">
    <property type="entry name" value="pgl"/>
    <property type="match status" value="1"/>
</dbReference>
<organism evidence="9">
    <name type="scientific">Demequina capsici</name>
    <dbReference type="NCBI Taxonomy" id="3075620"/>
    <lineage>
        <taxon>Bacteria</taxon>
        <taxon>Bacillati</taxon>
        <taxon>Actinomycetota</taxon>
        <taxon>Actinomycetes</taxon>
        <taxon>Micrococcales</taxon>
        <taxon>Demequinaceae</taxon>
        <taxon>Demequina</taxon>
    </lineage>
</organism>